<dbReference type="GO" id="GO:0005634">
    <property type="term" value="C:nucleus"/>
    <property type="evidence" value="ECO:0007669"/>
    <property type="project" value="UniProtKB-SubCell"/>
</dbReference>
<dbReference type="EMBL" id="JXLN01012453">
    <property type="protein sequence ID" value="KPM08494.1"/>
    <property type="molecule type" value="Genomic_DNA"/>
</dbReference>
<dbReference type="Pfam" id="PF03517">
    <property type="entry name" value="Voldacs"/>
    <property type="match status" value="1"/>
</dbReference>
<name>A0A132ABX4_SARSC</name>
<dbReference type="GO" id="GO:0005737">
    <property type="term" value="C:cytoplasm"/>
    <property type="evidence" value="ECO:0007669"/>
    <property type="project" value="UniProtKB-SubCell"/>
</dbReference>
<dbReference type="Gene3D" id="2.30.29.30">
    <property type="entry name" value="Pleckstrin-homology domain (PH domain)/Phosphotyrosine-binding domain (PTB)"/>
    <property type="match status" value="1"/>
</dbReference>
<keyword evidence="4" id="KW-0539">Nucleus</keyword>
<gene>
    <name evidence="5" type="ORF">QR98_0070150</name>
</gene>
<evidence type="ECO:0000313" key="5">
    <source>
        <dbReference type="EMBL" id="KPM08494.1"/>
    </source>
</evidence>
<comment type="caution">
    <text evidence="5">The sequence shown here is derived from an EMBL/GenBank/DDBJ whole genome shotgun (WGS) entry which is preliminary data.</text>
</comment>
<dbReference type="AlphaFoldDB" id="A0A132ABX4"/>
<dbReference type="InterPro" id="IPR011993">
    <property type="entry name" value="PH-like_dom_sf"/>
</dbReference>
<keyword evidence="3" id="KW-0963">Cytoplasm</keyword>
<evidence type="ECO:0000256" key="4">
    <source>
        <dbReference type="ARBA" id="ARBA00023242"/>
    </source>
</evidence>
<proteinExistence type="predicted"/>
<evidence type="ECO:0000256" key="3">
    <source>
        <dbReference type="ARBA" id="ARBA00022490"/>
    </source>
</evidence>
<comment type="subcellular location">
    <subcellularLocation>
        <location evidence="2">Cytoplasm</location>
    </subcellularLocation>
    <subcellularLocation>
        <location evidence="1">Nucleus</location>
    </subcellularLocation>
</comment>
<dbReference type="Proteomes" id="UP000616769">
    <property type="component" value="Unassembled WGS sequence"/>
</dbReference>
<reference evidence="5 6" key="1">
    <citation type="journal article" date="2015" name="Parasit. Vectors">
        <title>Draft genome of the scabies mite.</title>
        <authorList>
            <person name="Rider S.D.Jr."/>
            <person name="Morgan M.S."/>
            <person name="Arlian L.G."/>
        </authorList>
    </citation>
    <scope>NUCLEOTIDE SEQUENCE [LARGE SCALE GENOMIC DNA]</scope>
    <source>
        <strain evidence="5">Arlian Lab</strain>
    </source>
</reference>
<evidence type="ECO:0000313" key="6">
    <source>
        <dbReference type="Proteomes" id="UP000616769"/>
    </source>
</evidence>
<dbReference type="InterPro" id="IPR039924">
    <property type="entry name" value="ICln/Lot5/Saf5"/>
</dbReference>
<accession>A0A132ABX4</accession>
<dbReference type="VEuPathDB" id="VectorBase:SSCA001513"/>
<sequence>MKIPRTNSDNCKKSQFDFLNLDLLKLIWRIENGQGFVLHYPQISLHAISRDLSNFHAECLFLLFEDQNNLFQIDPTEIEPPSSLSNHEKYFRDTIQIPESLSK</sequence>
<evidence type="ECO:0000256" key="1">
    <source>
        <dbReference type="ARBA" id="ARBA00004123"/>
    </source>
</evidence>
<organism evidence="5 6">
    <name type="scientific">Sarcoptes scabiei</name>
    <name type="common">Itch mite</name>
    <name type="synonym">Acarus scabiei</name>
    <dbReference type="NCBI Taxonomy" id="52283"/>
    <lineage>
        <taxon>Eukaryota</taxon>
        <taxon>Metazoa</taxon>
        <taxon>Ecdysozoa</taxon>
        <taxon>Arthropoda</taxon>
        <taxon>Chelicerata</taxon>
        <taxon>Arachnida</taxon>
        <taxon>Acari</taxon>
        <taxon>Acariformes</taxon>
        <taxon>Sarcoptiformes</taxon>
        <taxon>Astigmata</taxon>
        <taxon>Psoroptidia</taxon>
        <taxon>Sarcoptoidea</taxon>
        <taxon>Sarcoptidae</taxon>
        <taxon>Sarcoptinae</taxon>
        <taxon>Sarcoptes</taxon>
    </lineage>
</organism>
<evidence type="ECO:0000256" key="2">
    <source>
        <dbReference type="ARBA" id="ARBA00004496"/>
    </source>
</evidence>
<protein>
    <submittedName>
        <fullName evidence="5">Methylosome subunit pICln-like protein 2</fullName>
    </submittedName>
</protein>